<dbReference type="EMBL" id="ABMABF030000007">
    <property type="protein sequence ID" value="EMJ5134796.1"/>
    <property type="molecule type" value="Genomic_DNA"/>
</dbReference>
<gene>
    <name evidence="1" type="ORF">RG298_002538</name>
</gene>
<sequence>MINNRMTNFRSMSFYMNGELAASNLVLFIEFDNVNWFSLTIGEGMLEFIKKETEPKCSSTVKLQDSFSYPITENSQLEKYKECKLISIHQYRLINNLDYSLGIFFETNMGGISIIEDGDNLFISEGVNNDLLSKCNLIKYKI</sequence>
<evidence type="ECO:0000313" key="1">
    <source>
        <dbReference type="EMBL" id="EMJ5134796.1"/>
    </source>
</evidence>
<accession>A0AAI9GHC4</accession>
<reference evidence="1" key="1">
    <citation type="submission" date="2024-02" db="EMBL/GenBank/DDBJ databases">
        <authorList>
            <consortium name="Clinical and Environmental Microbiology Branch: Whole genome sequencing antimicrobial resistance pathogens in the healthcare setting"/>
        </authorList>
    </citation>
    <scope>NUCLEOTIDE SEQUENCE</scope>
    <source>
        <strain evidence="1">2021GO-0154</strain>
    </source>
</reference>
<proteinExistence type="predicted"/>
<name>A0AAI9GHC4_PROST</name>
<dbReference type="AlphaFoldDB" id="A0AAI9GHC4"/>
<organism evidence="1">
    <name type="scientific">Providencia stuartii</name>
    <dbReference type="NCBI Taxonomy" id="588"/>
    <lineage>
        <taxon>Bacteria</taxon>
        <taxon>Pseudomonadati</taxon>
        <taxon>Pseudomonadota</taxon>
        <taxon>Gammaproteobacteria</taxon>
        <taxon>Enterobacterales</taxon>
        <taxon>Morganellaceae</taxon>
        <taxon>Providencia</taxon>
    </lineage>
</organism>
<protein>
    <submittedName>
        <fullName evidence="1">Uncharacterized protein</fullName>
    </submittedName>
</protein>
<comment type="caution">
    <text evidence="1">The sequence shown here is derived from an EMBL/GenBank/DDBJ whole genome shotgun (WGS) entry which is preliminary data.</text>
</comment>